<evidence type="ECO:0008006" key="3">
    <source>
        <dbReference type="Google" id="ProtNLM"/>
    </source>
</evidence>
<organism evidence="1 2">
    <name type="scientific">Methanosarcina mazei S-6</name>
    <dbReference type="NCBI Taxonomy" id="213585"/>
    <lineage>
        <taxon>Archaea</taxon>
        <taxon>Methanobacteriati</taxon>
        <taxon>Methanobacteriota</taxon>
        <taxon>Stenosarchaea group</taxon>
        <taxon>Methanomicrobia</taxon>
        <taxon>Methanosarcinales</taxon>
        <taxon>Methanosarcinaceae</taxon>
        <taxon>Methanosarcina</taxon>
    </lineage>
</organism>
<reference evidence="1 2" key="1">
    <citation type="submission" date="2014-07" db="EMBL/GenBank/DDBJ databases">
        <title>Methanogenic archaea and the global carbon cycle.</title>
        <authorList>
            <person name="Henriksen J.R."/>
            <person name="Luke J."/>
            <person name="Reinhart S."/>
            <person name="Benedict M.N."/>
            <person name="Youngblut N.D."/>
            <person name="Metcalf M.E."/>
            <person name="Whitaker R.J."/>
            <person name="Metcalf W.W."/>
        </authorList>
    </citation>
    <scope>NUCLEOTIDE SEQUENCE [LARGE SCALE GENOMIC DNA]</scope>
    <source>
        <strain evidence="1 2">S-6</strain>
    </source>
</reference>
<dbReference type="EMBL" id="CP009512">
    <property type="protein sequence ID" value="AKB64046.1"/>
    <property type="molecule type" value="Genomic_DNA"/>
</dbReference>
<name>A0A0E3LTS8_METMZ</name>
<dbReference type="GeneID" id="24850478"/>
<gene>
    <name evidence="1" type="ORF">MSMAS_0850</name>
</gene>
<dbReference type="Proteomes" id="UP000033097">
    <property type="component" value="Chromosome"/>
</dbReference>
<evidence type="ECO:0000313" key="2">
    <source>
        <dbReference type="Proteomes" id="UP000033097"/>
    </source>
</evidence>
<dbReference type="Pfam" id="PF11387">
    <property type="entry name" value="DUF2795"/>
    <property type="match status" value="1"/>
</dbReference>
<protein>
    <recommendedName>
        <fullName evidence="3">DUF2795 domain-containing protein</fullName>
    </recommendedName>
</protein>
<proteinExistence type="predicted"/>
<sequence length="77" mass="8887">METESKDLFITELPVKTQEILKNMDYPVKRNEIIGRASRSGAIPDVMRELGMLPDRKYYSDEDVAEELHKIYMGIPA</sequence>
<evidence type="ECO:0000313" key="1">
    <source>
        <dbReference type="EMBL" id="AKB64046.1"/>
    </source>
</evidence>
<dbReference type="HOGENOM" id="CLU_159338_1_0_2"/>
<accession>A0A0E3LTS8</accession>
<dbReference type="RefSeq" id="WP_011032406.1">
    <property type="nucleotide sequence ID" value="NZ_CP009512.1"/>
</dbReference>
<dbReference type="InterPro" id="IPR021527">
    <property type="entry name" value="DUF2795"/>
</dbReference>
<dbReference type="KEGG" id="mmj:MSMAS_0850"/>
<dbReference type="PATRIC" id="fig|213585.10.peg.1050"/>
<dbReference type="AlphaFoldDB" id="A0A0E3LTS8"/>